<dbReference type="FunFam" id="3.30.390.10:FF:000009">
    <property type="entry name" value="Hydrophobic dipeptide epimerase"/>
    <property type="match status" value="1"/>
</dbReference>
<dbReference type="SFLD" id="SFLDF00009">
    <property type="entry name" value="o-succinylbenzoate_synthase"/>
    <property type="match status" value="1"/>
</dbReference>
<evidence type="ECO:0000256" key="3">
    <source>
        <dbReference type="ARBA" id="ARBA00022842"/>
    </source>
</evidence>
<evidence type="ECO:0000256" key="7">
    <source>
        <dbReference type="PIRSR" id="PIRSR634603-3"/>
    </source>
</evidence>
<reference evidence="10 11" key="1">
    <citation type="submission" date="2019-08" db="EMBL/GenBank/DDBJ databases">
        <title>In-depth cultivation of the pig gut microbiome towards novel bacterial diversity and tailored functional studies.</title>
        <authorList>
            <person name="Wylensek D."/>
            <person name="Hitch T.C.A."/>
            <person name="Clavel T."/>
        </authorList>
    </citation>
    <scope>NUCLEOTIDE SEQUENCE [LARGE SCALE GENOMIC DNA]</scope>
    <source>
        <strain evidence="10 11">Oil+RF-744-GAM-WT-6</strain>
    </source>
</reference>
<accession>A0A7X2NQU3</accession>
<evidence type="ECO:0000313" key="11">
    <source>
        <dbReference type="Proteomes" id="UP000461880"/>
    </source>
</evidence>
<dbReference type="AlphaFoldDB" id="A0A7X2NQU3"/>
<comment type="cofactor">
    <cofactor evidence="7 8">
        <name>Mg(2+)</name>
        <dbReference type="ChEBI" id="CHEBI:18420"/>
    </cofactor>
    <text evidence="7 8">Binds 1 Mg(2+) ion per subunit.</text>
</comment>
<dbReference type="PANTHER" id="PTHR48073:SF2">
    <property type="entry name" value="O-SUCCINYLBENZOATE SYNTHASE"/>
    <property type="match status" value="1"/>
</dbReference>
<keyword evidence="11" id="KW-1185">Reference proteome</keyword>
<dbReference type="CDD" id="cd03319">
    <property type="entry name" value="L-Ala-DL-Glu_epimerase"/>
    <property type="match status" value="1"/>
</dbReference>
<dbReference type="Pfam" id="PF02746">
    <property type="entry name" value="MR_MLE_N"/>
    <property type="match status" value="1"/>
</dbReference>
<sequence length="364" mass="39759">MKITDLKIYLLDVPLRTPFITALRRVDQLTDVILELHTDTGNVGYGEAPPTKAITGETLETICADLNGPIRSALMKREIEDLSGCFRALDACMEHHTSSKACADIALYDLYGQLKEKSVAEILGRKREMLETDLTISVNDPETMAEDAEKGIRRGFRTLKVKAGIDPELDTKRLAAVRNAVGSNIAIRIDANQAWTPEQAVSILEEMQKKGINLELAEQPVKADDLDGMAFVTARSPIPIAADESCFSPDQAEYIFRNHCADLVNIKLMKTGGIHHALEITDLAEKYGASCMLGCMLEAKVSVNAAVHLACSRTCITKIDLDGPLLCAEDPVHGGSVFKGPEIYLSREPGSGIRKIDGLHVPEF</sequence>
<feature type="binding site" evidence="7">
    <location>
        <position position="190"/>
    </location>
    <ligand>
        <name>Mg(2+)</name>
        <dbReference type="ChEBI" id="CHEBI:18420"/>
    </ligand>
</feature>
<comment type="caution">
    <text evidence="10">The sequence shown here is derived from an EMBL/GenBank/DDBJ whole genome shotgun (WGS) entry which is preliminary data.</text>
</comment>
<feature type="active site" description="Proton acceptor; specific for (R)-substrate epimerization" evidence="5">
    <location>
        <position position="162"/>
    </location>
</feature>
<dbReference type="SFLD" id="SFLDG00180">
    <property type="entry name" value="muconate_cycloisomerase"/>
    <property type="match status" value="1"/>
</dbReference>
<dbReference type="Gene3D" id="3.20.20.120">
    <property type="entry name" value="Enolase-like C-terminal domain"/>
    <property type="match status" value="1"/>
</dbReference>
<feature type="binding site" evidence="6">
    <location>
        <position position="24"/>
    </location>
    <ligand>
        <name>substrate</name>
    </ligand>
</feature>
<evidence type="ECO:0000256" key="8">
    <source>
        <dbReference type="RuleBase" id="RU366006"/>
    </source>
</evidence>
<dbReference type="PANTHER" id="PTHR48073">
    <property type="entry name" value="O-SUCCINYLBENZOATE SYNTHASE-RELATED"/>
    <property type="match status" value="1"/>
</dbReference>
<feature type="binding site" evidence="7">
    <location>
        <position position="243"/>
    </location>
    <ligand>
        <name>Mg(2+)</name>
        <dbReference type="ChEBI" id="CHEBI:18420"/>
    </ligand>
</feature>
<feature type="binding site" evidence="7">
    <location>
        <position position="218"/>
    </location>
    <ligand>
        <name>Mg(2+)</name>
        <dbReference type="ChEBI" id="CHEBI:18420"/>
    </ligand>
</feature>
<keyword evidence="4 8" id="KW-0413">Isomerase</keyword>
<comment type="similarity">
    <text evidence="1 8">Belongs to the mandelate racemase/muconate lactonizing enzyme family.</text>
</comment>
<evidence type="ECO:0000256" key="1">
    <source>
        <dbReference type="ARBA" id="ARBA00008031"/>
    </source>
</evidence>
<dbReference type="SUPFAM" id="SSF54826">
    <property type="entry name" value="Enolase N-terminal domain-like"/>
    <property type="match status" value="1"/>
</dbReference>
<evidence type="ECO:0000256" key="6">
    <source>
        <dbReference type="PIRSR" id="PIRSR634603-2"/>
    </source>
</evidence>
<dbReference type="InterPro" id="IPR013341">
    <property type="entry name" value="Mandelate_racemase_N_dom"/>
</dbReference>
<dbReference type="EMBL" id="VUMN01000003">
    <property type="protein sequence ID" value="MSS57733.1"/>
    <property type="molecule type" value="Genomic_DNA"/>
</dbReference>
<dbReference type="InterPro" id="IPR034603">
    <property type="entry name" value="Dipeptide_epimerase"/>
</dbReference>
<protein>
    <recommendedName>
        <fullName evidence="8">Dipeptide epimerase</fullName>
        <ecNumber evidence="8">5.1.1.-</ecNumber>
    </recommendedName>
</protein>
<feature type="binding site" evidence="6">
    <location>
        <position position="297"/>
    </location>
    <ligand>
        <name>substrate</name>
    </ligand>
</feature>
<dbReference type="GO" id="GO:0000287">
    <property type="term" value="F:magnesium ion binding"/>
    <property type="evidence" value="ECO:0007669"/>
    <property type="project" value="UniProtKB-ARBA"/>
</dbReference>
<organism evidence="10 11">
    <name type="scientific">Stecheria intestinalis</name>
    <dbReference type="NCBI Taxonomy" id="2606630"/>
    <lineage>
        <taxon>Bacteria</taxon>
        <taxon>Bacillati</taxon>
        <taxon>Bacillota</taxon>
        <taxon>Erysipelotrichia</taxon>
        <taxon>Erysipelotrichales</taxon>
        <taxon>Erysipelotrichaceae</taxon>
        <taxon>Stecheria</taxon>
    </lineage>
</organism>
<feature type="binding site" evidence="6">
    <location>
        <position position="322"/>
    </location>
    <ligand>
        <name>substrate</name>
    </ligand>
</feature>
<dbReference type="Pfam" id="PF13378">
    <property type="entry name" value="MR_MLE_C"/>
    <property type="match status" value="1"/>
</dbReference>
<feature type="binding site" evidence="6">
    <location>
        <position position="320"/>
    </location>
    <ligand>
        <name>substrate</name>
    </ligand>
</feature>
<name>A0A7X2NQU3_9FIRM</name>
<evidence type="ECO:0000256" key="2">
    <source>
        <dbReference type="ARBA" id="ARBA00022723"/>
    </source>
</evidence>
<dbReference type="InterPro" id="IPR029065">
    <property type="entry name" value="Enolase_C-like"/>
</dbReference>
<feature type="domain" description="Mandelate racemase/muconate lactonizing enzyme C-terminal" evidence="9">
    <location>
        <begin position="141"/>
        <end position="239"/>
    </location>
</feature>
<dbReference type="EC" id="5.1.1.-" evidence="8"/>
<feature type="binding site" evidence="6">
    <location>
        <position position="160"/>
    </location>
    <ligand>
        <name>substrate</name>
    </ligand>
</feature>
<evidence type="ECO:0000256" key="4">
    <source>
        <dbReference type="ARBA" id="ARBA00023235"/>
    </source>
</evidence>
<dbReference type="InterPro" id="IPR036849">
    <property type="entry name" value="Enolase-like_C_sf"/>
</dbReference>
<dbReference type="SFLD" id="SFLDS00001">
    <property type="entry name" value="Enolase"/>
    <property type="match status" value="1"/>
</dbReference>
<dbReference type="Gene3D" id="3.30.390.10">
    <property type="entry name" value="Enolase-like, N-terminal domain"/>
    <property type="match status" value="1"/>
</dbReference>
<proteinExistence type="inferred from homology"/>
<dbReference type="GO" id="GO:0006518">
    <property type="term" value="P:peptide metabolic process"/>
    <property type="evidence" value="ECO:0007669"/>
    <property type="project" value="UniProtKB-ARBA"/>
</dbReference>
<dbReference type="RefSeq" id="WP_154502764.1">
    <property type="nucleotide sequence ID" value="NZ_VUMN01000003.1"/>
</dbReference>
<dbReference type="SMART" id="SM00922">
    <property type="entry name" value="MR_MLE"/>
    <property type="match status" value="1"/>
</dbReference>
<dbReference type="SUPFAM" id="SSF51604">
    <property type="entry name" value="Enolase C-terminal domain-like"/>
    <property type="match status" value="1"/>
</dbReference>
<evidence type="ECO:0000313" key="10">
    <source>
        <dbReference type="EMBL" id="MSS57733.1"/>
    </source>
</evidence>
<evidence type="ECO:0000259" key="9">
    <source>
        <dbReference type="SMART" id="SM00922"/>
    </source>
</evidence>
<dbReference type="InterPro" id="IPR029017">
    <property type="entry name" value="Enolase-like_N"/>
</dbReference>
<feature type="binding site" evidence="6">
    <location>
        <position position="295"/>
    </location>
    <ligand>
        <name>substrate</name>
    </ligand>
</feature>
<keyword evidence="3 7" id="KW-0460">Magnesium</keyword>
<gene>
    <name evidence="10" type="ORF">FYJ51_02285</name>
</gene>
<evidence type="ECO:0000256" key="5">
    <source>
        <dbReference type="PIRSR" id="PIRSR634603-1"/>
    </source>
</evidence>
<dbReference type="InterPro" id="IPR013342">
    <property type="entry name" value="Mandelate_racemase_C"/>
</dbReference>
<feature type="active site" description="Proton acceptor; specific for (S)-substrate epimerization" evidence="5">
    <location>
        <position position="267"/>
    </location>
</feature>
<dbReference type="GO" id="GO:0016855">
    <property type="term" value="F:racemase and epimerase activity, acting on amino acids and derivatives"/>
    <property type="evidence" value="ECO:0007669"/>
    <property type="project" value="UniProtKB-UniRule"/>
</dbReference>
<feature type="binding site" evidence="6">
    <location>
        <position position="135"/>
    </location>
    <ligand>
        <name>substrate</name>
    </ligand>
</feature>
<dbReference type="Proteomes" id="UP000461880">
    <property type="component" value="Unassembled WGS sequence"/>
</dbReference>
<keyword evidence="2 7" id="KW-0479">Metal-binding</keyword>